<keyword evidence="6" id="KW-0349">Heme</keyword>
<proteinExistence type="inferred from homology"/>
<dbReference type="HOGENOM" id="CLU_536500_0_0_1"/>
<dbReference type="Proteomes" id="UP000008064">
    <property type="component" value="Unassembled WGS sequence"/>
</dbReference>
<dbReference type="KEGG" id="sla:SERLADRAFT_418492"/>
<dbReference type="PRINTS" id="PR00465">
    <property type="entry name" value="EP450IV"/>
</dbReference>
<dbReference type="SUPFAM" id="SSF48264">
    <property type="entry name" value="Cytochrome P450"/>
    <property type="match status" value="1"/>
</dbReference>
<sequence length="495" mass="56093">MSITSTTTFSAIVIAVGLWGTQQFVRAKLPKNHPPIIPIPMDDILKNPRAAYTEALARHGPIIGVYRKGLLEFVVDDSLTQLVLTNDQLFSFEEGTAAILNLHYFFALFRTMFRNLDDVVQNMIRFRMQGMVEQIYPIFLQRTDDLLRQSQGKPIVLFDHTLGCVTEVMVKLVFGESYMDQRRLDVASAVAEDIAHLAGIYQNTSWFARTFPGIWCLYTWLRVIFVTIIFGFLRVFGPQLWQELRTQQWDPDCENNDTMDENMLHYIARRHASKDGSISITSTLKVMGTLTTLLFASIHQTASVGVWVLFELAIRPEYLVKIREELHSMTDPITNNLDAANANEALKKSIWLDCFIREVMRTKGDTLSSCRMTTQDVTLAGYTVPKGNLVFPLTSLSHENPVYHGPDAHVFRPERWHGQETSLAVTGSISYHPFGLGRWACPGRVLAVAEMKMIVWSIVSKATPRLKDNTYQVVDPLNVTSVPPVGELILEPFSF</sequence>
<comment type="cofactor">
    <cofactor evidence="1 6">
        <name>heme</name>
        <dbReference type="ChEBI" id="CHEBI:30413"/>
    </cofactor>
</comment>
<dbReference type="InterPro" id="IPR002403">
    <property type="entry name" value="Cyt_P450_E_grp-IV"/>
</dbReference>
<keyword evidence="7" id="KW-0472">Membrane</keyword>
<feature type="transmembrane region" description="Helical" evidence="7">
    <location>
        <begin position="217"/>
        <end position="236"/>
    </location>
</feature>
<dbReference type="InterPro" id="IPR001128">
    <property type="entry name" value="Cyt_P450"/>
</dbReference>
<reference evidence="8" key="1">
    <citation type="submission" date="2011-04" db="EMBL/GenBank/DDBJ databases">
        <title>Evolution of plant cell wall degrading machinery underlies the functional diversity of forest fungi.</title>
        <authorList>
            <consortium name="US DOE Joint Genome Institute (JGI-PGF)"/>
            <person name="Eastwood D.C."/>
            <person name="Floudas D."/>
            <person name="Binder M."/>
            <person name="Majcherczyk A."/>
            <person name="Schneider P."/>
            <person name="Aerts A."/>
            <person name="Asiegbu F.O."/>
            <person name="Baker S.E."/>
            <person name="Barry K."/>
            <person name="Bendiksby M."/>
            <person name="Blumentritt M."/>
            <person name="Coutinho P.M."/>
            <person name="Cullen D."/>
            <person name="Cullen D."/>
            <person name="Gathman A."/>
            <person name="Goodell B."/>
            <person name="Henrissat B."/>
            <person name="Ihrmark K."/>
            <person name="Kauserud H."/>
            <person name="Kohler A."/>
            <person name="LaButti K."/>
            <person name="Lapidus A."/>
            <person name="Lavin J.L."/>
            <person name="Lee Y.-H."/>
            <person name="Lindquist E."/>
            <person name="Lilly W."/>
            <person name="Lucas S."/>
            <person name="Morin E."/>
            <person name="Murat C."/>
            <person name="Oguiza J.A."/>
            <person name="Park J."/>
            <person name="Pisabarro A.G."/>
            <person name="Riley R."/>
            <person name="Rosling A."/>
            <person name="Salamov A."/>
            <person name="Schmidt O."/>
            <person name="Schmutz J."/>
            <person name="Skrede I."/>
            <person name="Stenlid J."/>
            <person name="Wiebenga A."/>
            <person name="Xie X."/>
            <person name="Kues U."/>
            <person name="Hibbett D.S."/>
            <person name="Hoffmeister D."/>
            <person name="Hogberg N."/>
            <person name="Martin F."/>
            <person name="Grigoriev I.V."/>
            <person name="Watkinson S.C."/>
        </authorList>
    </citation>
    <scope>NUCLEOTIDE SEQUENCE</scope>
    <source>
        <strain evidence="8">S7.9</strain>
    </source>
</reference>
<evidence type="ECO:0000256" key="3">
    <source>
        <dbReference type="ARBA" id="ARBA00022723"/>
    </source>
</evidence>
<keyword evidence="4" id="KW-0560">Oxidoreductase</keyword>
<evidence type="ECO:0000256" key="1">
    <source>
        <dbReference type="ARBA" id="ARBA00001971"/>
    </source>
</evidence>
<dbReference type="GO" id="GO:0016705">
    <property type="term" value="F:oxidoreductase activity, acting on paired donors, with incorporation or reduction of molecular oxygen"/>
    <property type="evidence" value="ECO:0007669"/>
    <property type="project" value="InterPro"/>
</dbReference>
<dbReference type="EMBL" id="GL945444">
    <property type="protein sequence ID" value="EGO19197.1"/>
    <property type="molecule type" value="Genomic_DNA"/>
</dbReference>
<dbReference type="PANTHER" id="PTHR46206">
    <property type="entry name" value="CYTOCHROME P450"/>
    <property type="match status" value="1"/>
</dbReference>
<dbReference type="RefSeq" id="XP_007323918.1">
    <property type="nucleotide sequence ID" value="XM_007323856.1"/>
</dbReference>
<dbReference type="GO" id="GO:0020037">
    <property type="term" value="F:heme binding"/>
    <property type="evidence" value="ECO:0007669"/>
    <property type="project" value="InterPro"/>
</dbReference>
<evidence type="ECO:0000313" key="8">
    <source>
        <dbReference type="EMBL" id="EGO19197.1"/>
    </source>
</evidence>
<gene>
    <name evidence="8" type="ORF">SERLADRAFT_418492</name>
</gene>
<comment type="similarity">
    <text evidence="2">Belongs to the cytochrome P450 family.</text>
</comment>
<dbReference type="GO" id="GO:0004497">
    <property type="term" value="F:monooxygenase activity"/>
    <property type="evidence" value="ECO:0007669"/>
    <property type="project" value="InterPro"/>
</dbReference>
<dbReference type="OrthoDB" id="2652272at2759"/>
<keyword evidence="7" id="KW-0812">Transmembrane</keyword>
<evidence type="ECO:0000256" key="4">
    <source>
        <dbReference type="ARBA" id="ARBA00023002"/>
    </source>
</evidence>
<evidence type="ECO:0000256" key="7">
    <source>
        <dbReference type="SAM" id="Phobius"/>
    </source>
</evidence>
<dbReference type="GO" id="GO:0005506">
    <property type="term" value="F:iron ion binding"/>
    <property type="evidence" value="ECO:0007669"/>
    <property type="project" value="InterPro"/>
</dbReference>
<keyword evidence="7" id="KW-1133">Transmembrane helix</keyword>
<dbReference type="Gene3D" id="1.10.630.10">
    <property type="entry name" value="Cytochrome P450"/>
    <property type="match status" value="1"/>
</dbReference>
<dbReference type="InterPro" id="IPR036396">
    <property type="entry name" value="Cyt_P450_sf"/>
</dbReference>
<evidence type="ECO:0008006" key="9">
    <source>
        <dbReference type="Google" id="ProtNLM"/>
    </source>
</evidence>
<evidence type="ECO:0000256" key="2">
    <source>
        <dbReference type="ARBA" id="ARBA00010617"/>
    </source>
</evidence>
<evidence type="ECO:0000256" key="6">
    <source>
        <dbReference type="PIRSR" id="PIRSR602403-1"/>
    </source>
</evidence>
<feature type="binding site" description="axial binding residue" evidence="6">
    <location>
        <position position="441"/>
    </location>
    <ligand>
        <name>heme</name>
        <dbReference type="ChEBI" id="CHEBI:30413"/>
    </ligand>
    <ligandPart>
        <name>Fe</name>
        <dbReference type="ChEBI" id="CHEBI:18248"/>
    </ligandPart>
</feature>
<dbReference type="Pfam" id="PF00067">
    <property type="entry name" value="p450"/>
    <property type="match status" value="1"/>
</dbReference>
<keyword evidence="5 6" id="KW-0408">Iron</keyword>
<dbReference type="AlphaFoldDB" id="F8PBZ4"/>
<evidence type="ECO:0000256" key="5">
    <source>
        <dbReference type="ARBA" id="ARBA00023004"/>
    </source>
</evidence>
<keyword evidence="3 6" id="KW-0479">Metal-binding</keyword>
<protein>
    <recommendedName>
        <fullName evidence="9">Cytochrome P450</fullName>
    </recommendedName>
</protein>
<name>F8PBZ4_SERL9</name>
<accession>F8PBZ4</accession>
<dbReference type="GeneID" id="18813715"/>
<organism>
    <name type="scientific">Serpula lacrymans var. lacrymans (strain S7.9)</name>
    <name type="common">Dry rot fungus</name>
    <dbReference type="NCBI Taxonomy" id="578457"/>
    <lineage>
        <taxon>Eukaryota</taxon>
        <taxon>Fungi</taxon>
        <taxon>Dikarya</taxon>
        <taxon>Basidiomycota</taxon>
        <taxon>Agaricomycotina</taxon>
        <taxon>Agaricomycetes</taxon>
        <taxon>Agaricomycetidae</taxon>
        <taxon>Boletales</taxon>
        <taxon>Coniophorineae</taxon>
        <taxon>Serpulaceae</taxon>
        <taxon>Serpula</taxon>
    </lineage>
</organism>